<dbReference type="AlphaFoldDB" id="A0ABD7V790"/>
<dbReference type="Gene3D" id="3.30.70.2970">
    <property type="entry name" value="Protein of unknown function (DUF541), domain 2"/>
    <property type="match status" value="1"/>
</dbReference>
<organism evidence="1 2">
    <name type="scientific">Gordonia paraffinivorans</name>
    <dbReference type="NCBI Taxonomy" id="175628"/>
    <lineage>
        <taxon>Bacteria</taxon>
        <taxon>Bacillati</taxon>
        <taxon>Actinomycetota</taxon>
        <taxon>Actinomycetes</taxon>
        <taxon>Mycobacteriales</taxon>
        <taxon>Gordoniaceae</taxon>
        <taxon>Gordonia</taxon>
    </lineage>
</organism>
<protein>
    <submittedName>
        <fullName evidence="1">Predicted periplasmic/secreted protein</fullName>
    </submittedName>
</protein>
<reference evidence="1 2" key="1">
    <citation type="submission" date="2019-02" db="EMBL/GenBank/DDBJ databases">
        <authorList>
            <consortium name="Pathogen Informatics"/>
        </authorList>
    </citation>
    <scope>NUCLEOTIDE SEQUENCE [LARGE SCALE GENOMIC DNA]</scope>
    <source>
        <strain evidence="1 2">3012STDY6756503</strain>
    </source>
</reference>
<dbReference type="Pfam" id="PF04402">
    <property type="entry name" value="SIMPL"/>
    <property type="match status" value="1"/>
</dbReference>
<dbReference type="Gene3D" id="3.30.110.170">
    <property type="entry name" value="Protein of unknown function (DUF541), domain 1"/>
    <property type="match status" value="1"/>
</dbReference>
<dbReference type="Proteomes" id="UP000360750">
    <property type="component" value="Unassembled WGS sequence"/>
</dbReference>
<gene>
    <name evidence="1" type="ORF">NCTC8139_03686</name>
</gene>
<evidence type="ECO:0000313" key="2">
    <source>
        <dbReference type="Proteomes" id="UP000360750"/>
    </source>
</evidence>
<name>A0ABD7V790_9ACTN</name>
<accession>A0ABD7V790</accession>
<evidence type="ECO:0000313" key="1">
    <source>
        <dbReference type="EMBL" id="VFA90107.1"/>
    </source>
</evidence>
<dbReference type="InterPro" id="IPR007497">
    <property type="entry name" value="SIMPL/DUF541"/>
</dbReference>
<dbReference type="EMBL" id="CAACYD010000007">
    <property type="protein sequence ID" value="VFA90107.1"/>
    <property type="molecule type" value="Genomic_DNA"/>
</dbReference>
<sequence length="226" mass="24961">MSGLSHRLADVSDLEIVVRGRARGKYSPERGVVDLAVHLEGPDKASVYAEAVRLHSDITRALARLESAGAVSRWTAESVRVYSYRPYSDHGERRDPVYNTRLRIDAEFVDFEKLSEFLDEWSSVEGVVVGGVDWDVTEESRRDHERELRREAVEDAIAKAQAYSDAVGRGPVTAVLLSDPEMSDHVPSTGGRMFAAAVPGAPAPSLELRADDIEIRVAVDARFRAE</sequence>
<comment type="caution">
    <text evidence="1">The sequence shown here is derived from an EMBL/GenBank/DDBJ whole genome shotgun (WGS) entry which is preliminary data.</text>
</comment>
<proteinExistence type="predicted"/>
<dbReference type="InterPro" id="IPR052022">
    <property type="entry name" value="26kDa_periplasmic_antigen"/>
</dbReference>
<dbReference type="PANTHER" id="PTHR34387">
    <property type="entry name" value="SLR1258 PROTEIN"/>
    <property type="match status" value="1"/>
</dbReference>
<dbReference type="PANTHER" id="PTHR34387:SF2">
    <property type="entry name" value="SLR1258 PROTEIN"/>
    <property type="match status" value="1"/>
</dbReference>